<comment type="caution">
    <text evidence="1">The sequence shown here is derived from an EMBL/GenBank/DDBJ whole genome shotgun (WGS) entry which is preliminary data.</text>
</comment>
<evidence type="ECO:0000313" key="2">
    <source>
        <dbReference type="Proteomes" id="UP001162992"/>
    </source>
</evidence>
<sequence length="345" mass="39387">MDDAIMPFKHVQQQRRSARGRRRLLFTNLFFDFNTSLNAQFTRHQTGDDNQSTNTFCEEGSVAGKGKSVGASRCSLETEIEGVTAICGTGDQSAANSPLDMKRTRRRQAISCQRFQSEGARAPIICSRLNDDADSATCEGVAVGSWFPGQLVWAKLCRFPWWPAQVMDERSVDNGSRPQRLSKDDILVRFFGIYNFAWVDPLMNLSKFDMNFEERSRILKKAFQKGLKEFKDAALVQALEYRDSRRLPDNWTMAMQAQNAEESDIKPNGIEFSGDSNSHEKAKLDGLYRAGAARKRKPKMLYEEEERLHRKPDRKVRRRRIMRDLGLAAPYGSPFALNNFSRTTM</sequence>
<dbReference type="EMBL" id="CM055105">
    <property type="protein sequence ID" value="KAJ7532168.1"/>
    <property type="molecule type" value="Genomic_DNA"/>
</dbReference>
<dbReference type="Proteomes" id="UP001162992">
    <property type="component" value="Chromosome 14"/>
</dbReference>
<organism evidence="1 2">
    <name type="scientific">Diphasiastrum complanatum</name>
    <name type="common">Issler's clubmoss</name>
    <name type="synonym">Lycopodium complanatum</name>
    <dbReference type="NCBI Taxonomy" id="34168"/>
    <lineage>
        <taxon>Eukaryota</taxon>
        <taxon>Viridiplantae</taxon>
        <taxon>Streptophyta</taxon>
        <taxon>Embryophyta</taxon>
        <taxon>Tracheophyta</taxon>
        <taxon>Lycopodiopsida</taxon>
        <taxon>Lycopodiales</taxon>
        <taxon>Lycopodiaceae</taxon>
        <taxon>Lycopodioideae</taxon>
        <taxon>Diphasiastrum</taxon>
    </lineage>
</organism>
<keyword evidence="2" id="KW-1185">Reference proteome</keyword>
<evidence type="ECO:0000313" key="1">
    <source>
        <dbReference type="EMBL" id="KAJ7532168.1"/>
    </source>
</evidence>
<proteinExistence type="predicted"/>
<accession>A0ACC2BQT1</accession>
<gene>
    <name evidence="1" type="ORF">O6H91_14G074600</name>
</gene>
<reference evidence="2" key="1">
    <citation type="journal article" date="2024" name="Proc. Natl. Acad. Sci. U.S.A.">
        <title>Extraordinary preservation of gene collinearity over three hundred million years revealed in homosporous lycophytes.</title>
        <authorList>
            <person name="Li C."/>
            <person name="Wickell D."/>
            <person name="Kuo L.Y."/>
            <person name="Chen X."/>
            <person name="Nie B."/>
            <person name="Liao X."/>
            <person name="Peng D."/>
            <person name="Ji J."/>
            <person name="Jenkins J."/>
            <person name="Williams M."/>
            <person name="Shu S."/>
            <person name="Plott C."/>
            <person name="Barry K."/>
            <person name="Rajasekar S."/>
            <person name="Grimwood J."/>
            <person name="Han X."/>
            <person name="Sun S."/>
            <person name="Hou Z."/>
            <person name="He W."/>
            <person name="Dai G."/>
            <person name="Sun C."/>
            <person name="Schmutz J."/>
            <person name="Leebens-Mack J.H."/>
            <person name="Li F.W."/>
            <person name="Wang L."/>
        </authorList>
    </citation>
    <scope>NUCLEOTIDE SEQUENCE [LARGE SCALE GENOMIC DNA]</scope>
    <source>
        <strain evidence="2">cv. PW_Plant_1</strain>
    </source>
</reference>
<name>A0ACC2BQT1_DIPCM</name>
<protein>
    <submittedName>
        <fullName evidence="1">Uncharacterized protein</fullName>
    </submittedName>
</protein>